<dbReference type="InterPro" id="IPR044144">
    <property type="entry name" value="SAF_UxaA/GarD"/>
</dbReference>
<dbReference type="Gene3D" id="2.30.130.110">
    <property type="match status" value="1"/>
</dbReference>
<dbReference type="RefSeq" id="WP_229668577.1">
    <property type="nucleotide sequence ID" value="NZ_BMJB01000001.1"/>
</dbReference>
<dbReference type="InterPro" id="IPR007392">
    <property type="entry name" value="GD_AH_second"/>
</dbReference>
<keyword evidence="2" id="KW-0456">Lyase</keyword>
<dbReference type="InterPro" id="IPR052172">
    <property type="entry name" value="UxaA_altronate/galactarate_dh"/>
</dbReference>
<reference evidence="4" key="2">
    <citation type="submission" date="2020-09" db="EMBL/GenBank/DDBJ databases">
        <authorList>
            <person name="Sun Q."/>
            <person name="Zhou Y."/>
        </authorList>
    </citation>
    <scope>NUCLEOTIDE SEQUENCE</scope>
    <source>
        <strain evidence="4">CGMCC 1.15447</strain>
    </source>
</reference>
<proteinExistence type="inferred from homology"/>
<keyword evidence="5" id="KW-1185">Reference proteome</keyword>
<protein>
    <submittedName>
        <fullName evidence="4">Dehydratase</fullName>
    </submittedName>
</protein>
<dbReference type="Pfam" id="PF20629">
    <property type="entry name" value="GD_AH_C"/>
    <property type="match status" value="1"/>
</dbReference>
<gene>
    <name evidence="4" type="ORF">GCM10011507_00820</name>
</gene>
<evidence type="ECO:0000256" key="1">
    <source>
        <dbReference type="ARBA" id="ARBA00010986"/>
    </source>
</evidence>
<evidence type="ECO:0000313" key="5">
    <source>
        <dbReference type="Proteomes" id="UP000648801"/>
    </source>
</evidence>
<dbReference type="PANTHER" id="PTHR30536:SF5">
    <property type="entry name" value="ALTRONATE DEHYDRATASE"/>
    <property type="match status" value="1"/>
</dbReference>
<comment type="similarity">
    <text evidence="1">Belongs to the UxaA family.</text>
</comment>
<evidence type="ECO:0000259" key="3">
    <source>
        <dbReference type="SMART" id="SM00858"/>
    </source>
</evidence>
<dbReference type="SMART" id="SM00858">
    <property type="entry name" value="SAF"/>
    <property type="match status" value="1"/>
</dbReference>
<dbReference type="GO" id="GO:0019698">
    <property type="term" value="P:D-galacturonate catabolic process"/>
    <property type="evidence" value="ECO:0007669"/>
    <property type="project" value="TreeGrafter"/>
</dbReference>
<dbReference type="InterPro" id="IPR013974">
    <property type="entry name" value="SAF"/>
</dbReference>
<feature type="domain" description="SAF" evidence="3">
    <location>
        <begin position="12"/>
        <end position="81"/>
    </location>
</feature>
<dbReference type="CDD" id="cd11613">
    <property type="entry name" value="SAF_AH_GD"/>
    <property type="match status" value="1"/>
</dbReference>
<name>A0A916VZ29_9BACT</name>
<dbReference type="AlphaFoldDB" id="A0A916VZ29"/>
<evidence type="ECO:0000313" key="4">
    <source>
        <dbReference type="EMBL" id="GGA53541.1"/>
    </source>
</evidence>
<reference evidence="4" key="1">
    <citation type="journal article" date="2014" name="Int. J. Syst. Evol. Microbiol.">
        <title>Complete genome sequence of Corynebacterium casei LMG S-19264T (=DSM 44701T), isolated from a smear-ripened cheese.</title>
        <authorList>
            <consortium name="US DOE Joint Genome Institute (JGI-PGF)"/>
            <person name="Walter F."/>
            <person name="Albersmeier A."/>
            <person name="Kalinowski J."/>
            <person name="Ruckert C."/>
        </authorList>
    </citation>
    <scope>NUCLEOTIDE SEQUENCE</scope>
    <source>
        <strain evidence="4">CGMCC 1.15447</strain>
    </source>
</reference>
<dbReference type="GO" id="GO:0016829">
    <property type="term" value="F:lyase activity"/>
    <property type="evidence" value="ECO:0007669"/>
    <property type="project" value="UniProtKB-KW"/>
</dbReference>
<dbReference type="PANTHER" id="PTHR30536">
    <property type="entry name" value="ALTRONATE/GALACTARATE DEHYDRATASE"/>
    <property type="match status" value="1"/>
</dbReference>
<sequence>MIPKILKLGASDDVAIALQTVPPGYTQPGLGLTVRDEIPAGHKVAVRAVALDAPVRKFNQIIGFASQPIAPGDHVHTHNLAAHNFDRDYAIGSETRPTEPIAPERSATFEGIIRPNGRIGTRNYVGILTTVNCSATVARRIAAHFTPDVLQDFPNVDGVVAITHGTGCGMAEHGEPADILRRVFAGYATHPNFGAVLLLGLGCETNQIDQLVALTGPSNTLRAATIQEDGGTAAAIRKGILTVAEMLDQANRITRTPVSASNLIVGLQCGGSDAYSGISANPALGTAVDILIRNGGTAILSETPEIYGAEHLLTRRAARPEVAERLIERIRWWEEYTARHKGAIDNNPQPGNKTGGLTTIYEKSLGAISKGGTTNLNGVVLYAEPITAKGLIFMDSPGFDPVSATGQVASGANLLCFTTGRGSVFGCKPTPSIKLASNTLLFNRMMDDMDINCGAIIDGDETVEQTGERIFTEMLAVASGKPTRSEVHGFGEEEFQPWLQSATL</sequence>
<evidence type="ECO:0000256" key="2">
    <source>
        <dbReference type="ARBA" id="ARBA00023239"/>
    </source>
</evidence>
<dbReference type="InterPro" id="IPR048332">
    <property type="entry name" value="GD_AH_C"/>
</dbReference>
<dbReference type="EMBL" id="BMJB01000001">
    <property type="protein sequence ID" value="GGA53541.1"/>
    <property type="molecule type" value="Genomic_DNA"/>
</dbReference>
<dbReference type="Proteomes" id="UP000648801">
    <property type="component" value="Unassembled WGS sequence"/>
</dbReference>
<organism evidence="4 5">
    <name type="scientific">Edaphobacter acidisoli</name>
    <dbReference type="NCBI Taxonomy" id="2040573"/>
    <lineage>
        <taxon>Bacteria</taxon>
        <taxon>Pseudomonadati</taxon>
        <taxon>Acidobacteriota</taxon>
        <taxon>Terriglobia</taxon>
        <taxon>Terriglobales</taxon>
        <taxon>Acidobacteriaceae</taxon>
        <taxon>Edaphobacter</taxon>
    </lineage>
</organism>
<comment type="caution">
    <text evidence="4">The sequence shown here is derived from an EMBL/GenBank/DDBJ whole genome shotgun (WGS) entry which is preliminary data.</text>
</comment>
<accession>A0A916VZ29</accession>
<dbReference type="Pfam" id="PF08666">
    <property type="entry name" value="SAF"/>
    <property type="match status" value="1"/>
</dbReference>
<dbReference type="Pfam" id="PF04295">
    <property type="entry name" value="GD_AH_second"/>
    <property type="match status" value="1"/>
</dbReference>